<name>A0A2P2NKX8_RHIMU</name>
<sequence>MMPEAFFRIVSFVLLAKLIPTKPRTDSAMFLAAFGRLGRALFPTWHSASIVKFSNLTSTVGSRIPTLSILCLNFCKNLSLSSSATLKSWSMNICLSFTSSLLTSTSLCTIRLLFPAWSSLSMKDFMTAVLSLSYVGSFSMAAHFRASSSSLIELVLLLPENTSSTPQLALLRFLLMLLR</sequence>
<evidence type="ECO:0000313" key="1">
    <source>
        <dbReference type="EMBL" id="MBX43161.1"/>
    </source>
</evidence>
<dbReference type="AlphaFoldDB" id="A0A2P2NKX8"/>
<reference evidence="1" key="1">
    <citation type="submission" date="2018-02" db="EMBL/GenBank/DDBJ databases">
        <title>Rhizophora mucronata_Transcriptome.</title>
        <authorList>
            <person name="Meera S.P."/>
            <person name="Sreeshan A."/>
            <person name="Augustine A."/>
        </authorList>
    </citation>
    <scope>NUCLEOTIDE SEQUENCE</scope>
    <source>
        <tissue evidence="1">Leaf</tissue>
    </source>
</reference>
<accession>A0A2P2NKX8</accession>
<dbReference type="EMBL" id="GGEC01062677">
    <property type="protein sequence ID" value="MBX43161.1"/>
    <property type="molecule type" value="Transcribed_RNA"/>
</dbReference>
<proteinExistence type="predicted"/>
<organism evidence="1">
    <name type="scientific">Rhizophora mucronata</name>
    <name type="common">Asiatic mangrove</name>
    <dbReference type="NCBI Taxonomy" id="61149"/>
    <lineage>
        <taxon>Eukaryota</taxon>
        <taxon>Viridiplantae</taxon>
        <taxon>Streptophyta</taxon>
        <taxon>Embryophyta</taxon>
        <taxon>Tracheophyta</taxon>
        <taxon>Spermatophyta</taxon>
        <taxon>Magnoliopsida</taxon>
        <taxon>eudicotyledons</taxon>
        <taxon>Gunneridae</taxon>
        <taxon>Pentapetalae</taxon>
        <taxon>rosids</taxon>
        <taxon>fabids</taxon>
        <taxon>Malpighiales</taxon>
        <taxon>Rhizophoraceae</taxon>
        <taxon>Rhizophora</taxon>
    </lineage>
</organism>
<protein>
    <submittedName>
        <fullName evidence="1">Uncharacterized protein</fullName>
    </submittedName>
</protein>